<name>A0ABD2LUT1_9BILA</name>
<dbReference type="Pfam" id="PF00650">
    <property type="entry name" value="CRAL_TRIO"/>
    <property type="match status" value="1"/>
</dbReference>
<dbReference type="SUPFAM" id="SSF52087">
    <property type="entry name" value="CRAL/TRIO domain"/>
    <property type="match status" value="1"/>
</dbReference>
<accession>A0ABD2LUT1</accession>
<dbReference type="PANTHER" id="PTHR47159:SF6">
    <property type="entry name" value="CRAL-TRIO DOMAIN-CONTAINING PROTEIN"/>
    <property type="match status" value="1"/>
</dbReference>
<feature type="region of interest" description="Disordered" evidence="1">
    <location>
        <begin position="341"/>
        <end position="375"/>
    </location>
</feature>
<dbReference type="Gene3D" id="2.60.120.680">
    <property type="entry name" value="GOLD domain"/>
    <property type="match status" value="1"/>
</dbReference>
<dbReference type="InterPro" id="IPR001251">
    <property type="entry name" value="CRAL-TRIO_dom"/>
</dbReference>
<dbReference type="InterPro" id="IPR036865">
    <property type="entry name" value="CRAL-TRIO_dom_sf"/>
</dbReference>
<dbReference type="Proteomes" id="UP001620626">
    <property type="component" value="Unassembled WGS sequence"/>
</dbReference>
<evidence type="ECO:0000313" key="4">
    <source>
        <dbReference type="Proteomes" id="UP001620626"/>
    </source>
</evidence>
<dbReference type="InterPro" id="IPR053302">
    <property type="entry name" value="CRAL-TRIO_domain"/>
</dbReference>
<dbReference type="CDD" id="cd00170">
    <property type="entry name" value="SEC14"/>
    <property type="match status" value="1"/>
</dbReference>
<evidence type="ECO:0000313" key="3">
    <source>
        <dbReference type="EMBL" id="KAL3119001.1"/>
    </source>
</evidence>
<dbReference type="PANTHER" id="PTHR47159">
    <property type="entry name" value="PROTEIN CBG07705-RELATED"/>
    <property type="match status" value="1"/>
</dbReference>
<dbReference type="Gene3D" id="3.40.525.10">
    <property type="entry name" value="CRAL-TRIO lipid binding domain"/>
    <property type="match status" value="1"/>
</dbReference>
<dbReference type="SMART" id="SM00516">
    <property type="entry name" value="SEC14"/>
    <property type="match status" value="1"/>
</dbReference>
<evidence type="ECO:0000259" key="2">
    <source>
        <dbReference type="PROSITE" id="PS50191"/>
    </source>
</evidence>
<protein>
    <recommendedName>
        <fullName evidence="2">CRAL-TRIO domain-containing protein</fullName>
    </recommendedName>
</protein>
<reference evidence="3 4" key="1">
    <citation type="submission" date="2024-10" db="EMBL/GenBank/DDBJ databases">
        <authorList>
            <person name="Kim D."/>
        </authorList>
    </citation>
    <scope>NUCLEOTIDE SEQUENCE [LARGE SCALE GENOMIC DNA]</scope>
    <source>
        <strain evidence="3">BH-2024</strain>
    </source>
</reference>
<gene>
    <name evidence="3" type="ORF">niasHT_003784</name>
</gene>
<dbReference type="AlphaFoldDB" id="A0ABD2LUT1"/>
<keyword evidence="4" id="KW-1185">Reference proteome</keyword>
<organism evidence="3 4">
    <name type="scientific">Heterodera trifolii</name>
    <dbReference type="NCBI Taxonomy" id="157864"/>
    <lineage>
        <taxon>Eukaryota</taxon>
        <taxon>Metazoa</taxon>
        <taxon>Ecdysozoa</taxon>
        <taxon>Nematoda</taxon>
        <taxon>Chromadorea</taxon>
        <taxon>Rhabditida</taxon>
        <taxon>Tylenchina</taxon>
        <taxon>Tylenchomorpha</taxon>
        <taxon>Tylenchoidea</taxon>
        <taxon>Heteroderidae</taxon>
        <taxon>Heteroderinae</taxon>
        <taxon>Heterodera</taxon>
    </lineage>
</organism>
<sequence length="620" mass="71649">MSKFPSTDFGEPLSDHSLALVSEVRRLCPLSVHPNFDSDFNIYRFVANAERTRRNRHEIVESAAKALEQHIRIRKCMKLDEMPPFPMEMNRLFRDRLMPFGRITEGMTDSRNRLLWFIEYQSMSVEKIANGVRSSESIRSQFWQFEQMLRMVNRQERKSGRLSSVRHVIDMNGYEINPFAALFVSSGTLSYYSQLFHYDNYPELIYPIELVNIAKWIHLPYRMIRGMMPTGFTDRFRLYDGNFIQKLTAEIPIEFIPKTLGGQNESICCVPASPLLDHWQPKQSQILDKLQCFHIGARKSKVFRVQIEAEEMKNSLSWYLRTDGDIFFGVFFEEAKKESEQCQRKGMPTECAEEMSPNSTPPPNGQNKVSSHGGENRMTNELEWIYPWLKLSARLHHEWDCVDCSRPGIYWLLFSNKHNWLHRRTIEVYIQLERIEKGGKGQIRRIFPEGKESTNEGKEKEETLNIRECLRMDGGQMFAWITPKNGEETEAVRPTLTQMAIHCLTSPFTAPFLLPLLLLISPFVVQLNGISFVPSPLGFINPFIEGNLRFGPNGQFEASPISPTPLVSQTVPGWLLSRNARGSFFSHPTVAFYRSMKPFVWKGQKMTKEGGKEQTKGGGK</sequence>
<dbReference type="SUPFAM" id="SSF101576">
    <property type="entry name" value="Supernatant protein factor (SPF), C-terminal domain"/>
    <property type="match status" value="1"/>
</dbReference>
<comment type="caution">
    <text evidence="3">The sequence shown here is derived from an EMBL/GenBank/DDBJ whole genome shotgun (WGS) entry which is preliminary data.</text>
</comment>
<evidence type="ECO:0000256" key="1">
    <source>
        <dbReference type="SAM" id="MobiDB-lite"/>
    </source>
</evidence>
<dbReference type="EMBL" id="JBICBT010000258">
    <property type="protein sequence ID" value="KAL3119001.1"/>
    <property type="molecule type" value="Genomic_DNA"/>
</dbReference>
<dbReference type="PROSITE" id="PS50191">
    <property type="entry name" value="CRAL_TRIO"/>
    <property type="match status" value="1"/>
</dbReference>
<proteinExistence type="predicted"/>
<dbReference type="InterPro" id="IPR036598">
    <property type="entry name" value="GOLD_dom_sf"/>
</dbReference>
<feature type="domain" description="CRAL-TRIO" evidence="2">
    <location>
        <begin position="106"/>
        <end position="268"/>
    </location>
</feature>